<dbReference type="GO" id="GO:0051661">
    <property type="term" value="P:maintenance of centrosome location"/>
    <property type="evidence" value="ECO:0007669"/>
    <property type="project" value="TreeGrafter"/>
</dbReference>
<feature type="domain" description="C-CAP/cofactor C-like" evidence="7">
    <location>
        <begin position="318"/>
        <end position="457"/>
    </location>
</feature>
<evidence type="ECO:0000256" key="5">
    <source>
        <dbReference type="ARBA" id="ARBA00022490"/>
    </source>
</evidence>
<dbReference type="EMBL" id="PZQS01000004">
    <property type="protein sequence ID" value="PVD31714.1"/>
    <property type="molecule type" value="Genomic_DNA"/>
</dbReference>
<keyword evidence="5" id="KW-0963">Cytoplasm</keyword>
<dbReference type="InterPro" id="IPR039589">
    <property type="entry name" value="TBCC1"/>
</dbReference>
<dbReference type="SMART" id="SM00673">
    <property type="entry name" value="CARP"/>
    <property type="match status" value="2"/>
</dbReference>
<organism evidence="8 9">
    <name type="scientific">Pomacea canaliculata</name>
    <name type="common">Golden apple snail</name>
    <dbReference type="NCBI Taxonomy" id="400727"/>
    <lineage>
        <taxon>Eukaryota</taxon>
        <taxon>Metazoa</taxon>
        <taxon>Spiralia</taxon>
        <taxon>Lophotrochozoa</taxon>
        <taxon>Mollusca</taxon>
        <taxon>Gastropoda</taxon>
        <taxon>Caenogastropoda</taxon>
        <taxon>Architaenioglossa</taxon>
        <taxon>Ampullarioidea</taxon>
        <taxon>Ampullariidae</taxon>
        <taxon>Pomacea</taxon>
    </lineage>
</organism>
<keyword evidence="9" id="KW-1185">Reference proteome</keyword>
<dbReference type="GO" id="GO:0051684">
    <property type="term" value="P:maintenance of Golgi location"/>
    <property type="evidence" value="ECO:0007669"/>
    <property type="project" value="TreeGrafter"/>
</dbReference>
<proteinExistence type="inferred from homology"/>
<dbReference type="InterPro" id="IPR016098">
    <property type="entry name" value="CAP/MinC_C"/>
</dbReference>
<dbReference type="InterPro" id="IPR012945">
    <property type="entry name" value="Tubulin-bd_cofactor_C_dom"/>
</dbReference>
<comment type="similarity">
    <text evidence="3">Belongs to the TBCC family.</text>
</comment>
<evidence type="ECO:0000259" key="7">
    <source>
        <dbReference type="PROSITE" id="PS51329"/>
    </source>
</evidence>
<protein>
    <recommendedName>
        <fullName evidence="4">TBCC domain-containing protein 1</fullName>
    </recommendedName>
</protein>
<dbReference type="PANTHER" id="PTHR16052">
    <property type="entry name" value="TBCC DOMAIN-CONTAINING PROTEIN 1"/>
    <property type="match status" value="1"/>
</dbReference>
<evidence type="ECO:0000256" key="4">
    <source>
        <dbReference type="ARBA" id="ARBA00017559"/>
    </source>
</evidence>
<comment type="caution">
    <text evidence="8">The sequence shown here is derived from an EMBL/GenBank/DDBJ whole genome shotgun (WGS) entry which is preliminary data.</text>
</comment>
<dbReference type="PANTHER" id="PTHR16052:SF0">
    <property type="entry name" value="TBCC DOMAIN-CONTAINING PROTEIN 1"/>
    <property type="match status" value="1"/>
</dbReference>
<dbReference type="InterPro" id="IPR036223">
    <property type="entry name" value="CAP_C_sf"/>
</dbReference>
<evidence type="ECO:0000256" key="2">
    <source>
        <dbReference type="ARBA" id="ARBA00004647"/>
    </source>
</evidence>
<evidence type="ECO:0000313" key="9">
    <source>
        <dbReference type="Proteomes" id="UP000245119"/>
    </source>
</evidence>
<dbReference type="InterPro" id="IPR006599">
    <property type="entry name" value="CARP_motif"/>
</dbReference>
<dbReference type="Gene3D" id="2.160.20.70">
    <property type="match status" value="1"/>
</dbReference>
<dbReference type="OrthoDB" id="427777at2759"/>
<dbReference type="STRING" id="400727.A0A2T7PE68"/>
<dbReference type="Pfam" id="PF07986">
    <property type="entry name" value="TBCC"/>
    <property type="match status" value="1"/>
</dbReference>
<gene>
    <name evidence="8" type="ORF">C0Q70_07132</name>
</gene>
<dbReference type="Proteomes" id="UP000245119">
    <property type="component" value="Linkage Group LG4"/>
</dbReference>
<dbReference type="GO" id="GO:0031616">
    <property type="term" value="C:spindle pole centrosome"/>
    <property type="evidence" value="ECO:0007669"/>
    <property type="project" value="TreeGrafter"/>
</dbReference>
<evidence type="ECO:0000256" key="6">
    <source>
        <dbReference type="ARBA" id="ARBA00023212"/>
    </source>
</evidence>
<keyword evidence="6" id="KW-0206">Cytoskeleton</keyword>
<evidence type="ECO:0000313" key="8">
    <source>
        <dbReference type="EMBL" id="PVD31714.1"/>
    </source>
</evidence>
<dbReference type="SUPFAM" id="SSF69340">
    <property type="entry name" value="C-terminal domain of adenylylcyclase associated protein"/>
    <property type="match status" value="1"/>
</dbReference>
<dbReference type="PROSITE" id="PS51329">
    <property type="entry name" value="C_CAP_COFACTOR_C"/>
    <property type="match status" value="1"/>
</dbReference>
<sequence length="578" mass="64740">MSRTGVDLWVKAEPFSYGALPVAPHPRLNFSNIKKILIYAKSKGSAGFPKLSYSVWKHIACHKMQLTEDLAWVYFETCYFLTTDMLAIERAERVKSIGDCKTPEEGVLQRAKYSIDTLKFVLYLYIQLLYKVSLRASLLAGDEWPTQTMSLDLDGRSTPRSSKSLDDHSHLVFIQSNIAEIIELLSEQDASKSGSISENSTVHGSLSLSAVEALSFIITGCIEKSVEKKTIMPLQDIAVLQSIQYYSGYSKATKTFSLRQFLIWLKDNLIMNPYSVSACIALGTRLSWPFGGEGERDATTVSTSTKRGKIATNAQIVPKEHVTGNKLIIMSQVSKQTIARSSGTLERSTIKIHRSHFSYIYLLSPLRSVTVEKCRNTTVVLGAIEAFVHISNCEGVTVICPCRSIMIRQVMDGCTQCTFYLLTSNRPLLLSGNKKLMLAPYNTYYSHLEEHMSYAGLTASVNLWDNPLCIGPDHSDETPAWELLPPADFGISVIPFQMDGPTKSIPGGLPGRYHRAVVQRQKQVDSWQRTVKEAGLNREQRREFQALVESRFHMWLAETGHKRELDSLAVPQQHHGQS</sequence>
<accession>A0A2T7PE68</accession>
<comment type="subcellular location">
    <subcellularLocation>
        <location evidence="1">Cytoplasm</location>
        <location evidence="1">Cytoskeleton</location>
        <location evidence="1">Microtubule organizing center</location>
        <location evidence="1">Centrosome</location>
    </subcellularLocation>
    <subcellularLocation>
        <location evidence="2">Cytoplasm</location>
        <location evidence="2">Cytoskeleton</location>
        <location evidence="2">Spindle pole</location>
    </subcellularLocation>
</comment>
<evidence type="ECO:0000256" key="1">
    <source>
        <dbReference type="ARBA" id="ARBA00004300"/>
    </source>
</evidence>
<name>A0A2T7PE68_POMCA</name>
<reference evidence="8 9" key="1">
    <citation type="submission" date="2018-04" db="EMBL/GenBank/DDBJ databases">
        <title>The genome of golden apple snail Pomacea canaliculata provides insight into stress tolerance and invasive adaptation.</title>
        <authorList>
            <person name="Liu C."/>
            <person name="Liu B."/>
            <person name="Ren Y."/>
            <person name="Zhang Y."/>
            <person name="Wang H."/>
            <person name="Li S."/>
            <person name="Jiang F."/>
            <person name="Yin L."/>
            <person name="Zhang G."/>
            <person name="Qian W."/>
            <person name="Fan W."/>
        </authorList>
    </citation>
    <scope>NUCLEOTIDE SEQUENCE [LARGE SCALE GENOMIC DNA]</scope>
    <source>
        <strain evidence="8">SZHN2017</strain>
        <tissue evidence="8">Muscle</tissue>
    </source>
</reference>
<evidence type="ECO:0000256" key="3">
    <source>
        <dbReference type="ARBA" id="ARBA00008848"/>
    </source>
</evidence>
<dbReference type="InterPro" id="IPR017901">
    <property type="entry name" value="C-CAP_CF_C-like"/>
</dbReference>
<dbReference type="AlphaFoldDB" id="A0A2T7PE68"/>